<evidence type="ECO:0000313" key="2">
    <source>
        <dbReference type="EMBL" id="KAF4742303.1"/>
    </source>
</evidence>
<protein>
    <submittedName>
        <fullName evidence="2">Uncharacterized protein</fullName>
    </submittedName>
</protein>
<sequence>MNELHRSHVSVWDTQNVSVELAEVYAGSDGRRSLVRLRHWDHGRDNSPQVCETVVYHKHPPHPIRRSRVSFGSAASSDDYRDSTTSCGADLWGSVRRGSTLVFWGSVRRTGTLGFWGSADGKRSTLGSNNTGGALLRSTFYLISL</sequence>
<dbReference type="EMBL" id="JABANO010012144">
    <property type="protein sequence ID" value="KAF4742303.1"/>
    <property type="molecule type" value="Genomic_DNA"/>
</dbReference>
<reference evidence="3 4" key="1">
    <citation type="submission" date="2020-04" db="EMBL/GenBank/DDBJ databases">
        <title>Perkinsus olseni comparative genomics.</title>
        <authorList>
            <person name="Bogema D.R."/>
        </authorList>
    </citation>
    <scope>NUCLEOTIDE SEQUENCE [LARGE SCALE GENOMIC DNA]</scope>
    <source>
        <strain evidence="1">ATCC PRA-205</strain>
        <strain evidence="2 3">ATCC PRA-207</strain>
    </source>
</reference>
<proteinExistence type="predicted"/>
<organism evidence="2 3">
    <name type="scientific">Perkinsus olseni</name>
    <name type="common">Perkinsus atlanticus</name>
    <dbReference type="NCBI Taxonomy" id="32597"/>
    <lineage>
        <taxon>Eukaryota</taxon>
        <taxon>Sar</taxon>
        <taxon>Alveolata</taxon>
        <taxon>Perkinsozoa</taxon>
        <taxon>Perkinsea</taxon>
        <taxon>Perkinsida</taxon>
        <taxon>Perkinsidae</taxon>
        <taxon>Perkinsus</taxon>
    </lineage>
</organism>
<evidence type="ECO:0000313" key="4">
    <source>
        <dbReference type="Proteomes" id="UP000574390"/>
    </source>
</evidence>
<dbReference type="Proteomes" id="UP000553632">
    <property type="component" value="Unassembled WGS sequence"/>
</dbReference>
<gene>
    <name evidence="1" type="ORF">FOZ62_001026</name>
    <name evidence="2" type="ORF">FOZ63_023110</name>
</gene>
<dbReference type="Proteomes" id="UP000574390">
    <property type="component" value="Unassembled WGS sequence"/>
</dbReference>
<keyword evidence="3" id="KW-1185">Reference proteome</keyword>
<dbReference type="AlphaFoldDB" id="A0A7J6TB37"/>
<accession>A0A7J6TB37</accession>
<evidence type="ECO:0000313" key="3">
    <source>
        <dbReference type="Proteomes" id="UP000553632"/>
    </source>
</evidence>
<evidence type="ECO:0000313" key="1">
    <source>
        <dbReference type="EMBL" id="KAF4709902.1"/>
    </source>
</evidence>
<dbReference type="EMBL" id="JABANM010028317">
    <property type="protein sequence ID" value="KAF4709902.1"/>
    <property type="molecule type" value="Genomic_DNA"/>
</dbReference>
<name>A0A7J6TB37_PEROL</name>
<comment type="caution">
    <text evidence="2">The sequence shown here is derived from an EMBL/GenBank/DDBJ whole genome shotgun (WGS) entry which is preliminary data.</text>
</comment>